<gene>
    <name evidence="2" type="ORF">CEURO_LOCUS18099</name>
</gene>
<sequence length="124" mass="12661">MVGQWNQMLVTSGSVAGGALPELGMTRPRALQRASSGAGKPTGVSIAAGMVTAAPATQTRSGKNPDLDIHTSYLPCFLLSWVPQQASSGACKLTQGSMATGTVSAAPATQTRSGKNLDFNFPIP</sequence>
<organism evidence="2 3">
    <name type="scientific">Cuscuta europaea</name>
    <name type="common">European dodder</name>
    <dbReference type="NCBI Taxonomy" id="41803"/>
    <lineage>
        <taxon>Eukaryota</taxon>
        <taxon>Viridiplantae</taxon>
        <taxon>Streptophyta</taxon>
        <taxon>Embryophyta</taxon>
        <taxon>Tracheophyta</taxon>
        <taxon>Spermatophyta</taxon>
        <taxon>Magnoliopsida</taxon>
        <taxon>eudicotyledons</taxon>
        <taxon>Gunneridae</taxon>
        <taxon>Pentapetalae</taxon>
        <taxon>asterids</taxon>
        <taxon>lamiids</taxon>
        <taxon>Solanales</taxon>
        <taxon>Convolvulaceae</taxon>
        <taxon>Cuscuteae</taxon>
        <taxon>Cuscuta</taxon>
        <taxon>Cuscuta subgen. Cuscuta</taxon>
    </lineage>
</organism>
<dbReference type="Proteomes" id="UP001152484">
    <property type="component" value="Unassembled WGS sequence"/>
</dbReference>
<comment type="caution">
    <text evidence="2">The sequence shown here is derived from an EMBL/GenBank/DDBJ whole genome shotgun (WGS) entry which is preliminary data.</text>
</comment>
<reference evidence="2" key="1">
    <citation type="submission" date="2022-07" db="EMBL/GenBank/DDBJ databases">
        <authorList>
            <person name="Macas J."/>
            <person name="Novak P."/>
            <person name="Neumann P."/>
        </authorList>
    </citation>
    <scope>NUCLEOTIDE SEQUENCE</scope>
</reference>
<feature type="region of interest" description="Disordered" evidence="1">
    <location>
        <begin position="99"/>
        <end position="124"/>
    </location>
</feature>
<keyword evidence="3" id="KW-1185">Reference proteome</keyword>
<accession>A0A9P0ZRV1</accession>
<protein>
    <submittedName>
        <fullName evidence="2">Uncharacterized protein</fullName>
    </submittedName>
</protein>
<proteinExistence type="predicted"/>
<evidence type="ECO:0000256" key="1">
    <source>
        <dbReference type="SAM" id="MobiDB-lite"/>
    </source>
</evidence>
<dbReference type="EMBL" id="CAMAPE010000051">
    <property type="protein sequence ID" value="CAH9108421.1"/>
    <property type="molecule type" value="Genomic_DNA"/>
</dbReference>
<feature type="compositionally biased region" description="Polar residues" evidence="1">
    <location>
        <begin position="99"/>
        <end position="114"/>
    </location>
</feature>
<evidence type="ECO:0000313" key="3">
    <source>
        <dbReference type="Proteomes" id="UP001152484"/>
    </source>
</evidence>
<evidence type="ECO:0000313" key="2">
    <source>
        <dbReference type="EMBL" id="CAH9108421.1"/>
    </source>
</evidence>
<dbReference type="AlphaFoldDB" id="A0A9P0ZRV1"/>
<name>A0A9P0ZRV1_CUSEU</name>